<keyword evidence="6" id="KW-0391">Immunity</keyword>
<dbReference type="EMBL" id="NHYD01003959">
    <property type="protein sequence ID" value="PPQ68345.1"/>
    <property type="molecule type" value="Genomic_DNA"/>
</dbReference>
<evidence type="ECO:0000313" key="10">
    <source>
        <dbReference type="EMBL" id="PPQ68345.1"/>
    </source>
</evidence>
<dbReference type="InterPro" id="IPR041677">
    <property type="entry name" value="DNA2/NAM7_AAA_11"/>
</dbReference>
<dbReference type="Pfam" id="PF20173">
    <property type="entry name" value="ZnF_RZ-type"/>
    <property type="match status" value="1"/>
</dbReference>
<comment type="caution">
    <text evidence="10">The sequence shown here is derived from an EMBL/GenBank/DDBJ whole genome shotgun (WGS) entry which is preliminary data.</text>
</comment>
<feature type="coiled-coil region" evidence="7">
    <location>
        <begin position="435"/>
        <end position="469"/>
    </location>
</feature>
<accession>A0A409VPY7</accession>
<organism evidence="10 11">
    <name type="scientific">Psilocybe cyanescens</name>
    <dbReference type="NCBI Taxonomy" id="93625"/>
    <lineage>
        <taxon>Eukaryota</taxon>
        <taxon>Fungi</taxon>
        <taxon>Dikarya</taxon>
        <taxon>Basidiomycota</taxon>
        <taxon>Agaricomycotina</taxon>
        <taxon>Agaricomycetes</taxon>
        <taxon>Agaricomycetidae</taxon>
        <taxon>Agaricales</taxon>
        <taxon>Agaricineae</taxon>
        <taxon>Strophariaceae</taxon>
        <taxon>Psilocybe</taxon>
    </lineage>
</organism>
<reference evidence="10 11" key="1">
    <citation type="journal article" date="2018" name="Evol. Lett.">
        <title>Horizontal gene cluster transfer increased hallucinogenic mushroom diversity.</title>
        <authorList>
            <person name="Reynolds H.T."/>
            <person name="Vijayakumar V."/>
            <person name="Gluck-Thaler E."/>
            <person name="Korotkin H.B."/>
            <person name="Matheny P.B."/>
            <person name="Slot J.C."/>
        </authorList>
    </citation>
    <scope>NUCLEOTIDE SEQUENCE [LARGE SCALE GENOMIC DNA]</scope>
    <source>
        <strain evidence="10 11">2631</strain>
    </source>
</reference>
<comment type="subcellular location">
    <subcellularLocation>
        <location evidence="1">Cytoplasm</location>
    </subcellularLocation>
</comment>
<dbReference type="PROSITE" id="PS51981">
    <property type="entry name" value="ZF_RZ"/>
    <property type="match status" value="1"/>
</dbReference>
<feature type="coiled-coil region" evidence="7">
    <location>
        <begin position="1211"/>
        <end position="1242"/>
    </location>
</feature>
<dbReference type="FunCoup" id="A0A409VPY7">
    <property type="interactions" value="5"/>
</dbReference>
<keyword evidence="11" id="KW-1185">Reference proteome</keyword>
<dbReference type="GO" id="GO:0004386">
    <property type="term" value="F:helicase activity"/>
    <property type="evidence" value="ECO:0007669"/>
    <property type="project" value="InterPro"/>
</dbReference>
<evidence type="ECO:0000256" key="1">
    <source>
        <dbReference type="ARBA" id="ARBA00004496"/>
    </source>
</evidence>
<dbReference type="PANTHER" id="PTHR10887">
    <property type="entry name" value="DNA2/NAM7 HELICASE FAMILY"/>
    <property type="match status" value="1"/>
</dbReference>
<sequence>MHLVLKYTTTHVSTTSFGPTACLLAVLSTLQADVVEEQAVASRIPCTPILGRFLDPCLLLRLCKEHGDPLRVHALRVLLIEQKPQHLLEYAGSIGRKETAQNVSGVLSVTPVQTLSKNTRHLHVPSIATSDKHQHPQVHADTIGNKAIVPENPCAPIAIPVRIRVNKKPLLQRLLPFALTLQINGTSTDGFFSDNLSLSPSEAQSKLSRFLKDGFEFRSVFEIYAFLVPLSSANSSNNLWKQEEGQLLLSSLSSIAHSFYHKLAGYIYPSWLAIPNHPVVPKRNTAVVTSKYHISESAFEFHFIFLQYLSSEFVVKSTLITQANHLYTIILQNLPRFAAVVESCIEAAIEFKSFKDPSLTNHEPLDAQIFASLAGVLHELLTRFKNVVASYGLLPKLIANLRRWFQEWQNGIKSIPPTFNDPFEKLQPNVAELIIASIKEKIDRLAAIVDREEQKLFKAEKKEEKAKLNANYPSEALVAVLHSSYEGPGDLRSEGPRHDNDFEDINKIQIIPTNDELMNHLPPFLPATLYSAPHPAPSGSMQRLLDIQFRLLREELLAPLRKAVQMVHDDLQNHNDEKTKLAELLQKQGGKYCGSFDAQDSLMFNVYTGVQFTSLVPDWRGISTAVLLDTPPGKPRSAQRESRVRFWERMSGKRLFQGGLVALVWKSGRRTSVHLGIIATSARQLADHVSISADDIKLRIVFFDAKLDLRVLEDLRKSRPGNWNSDVKILVESPVMFDAIRPFLEALRAEPEDIPFSRYLVLQPPQQLEICRIEPPRYATLPDFEFQLSALFAKDAGVDDLTLRVTDPASIAQARIALRSSRLDPSQADAVVDALTREIGLIQGQVSSLIRLPKSLINPSIVCKQASWNRKGVEILRVLQANKIGPILMIAFTNHALDHMLYSVLDAGITNNIIRLGRSQGRIADYSIETRETVHGYSLLDYTSKSSGREIQETISTLMDHIQNMDLEIDTVEIMKYLSTYHPEHHAHFCHPPVWLANTVKYFSNDDDLNTGSWQKAGRKGKATIQDGSEYALWKDAADLAFIQQIMSDGPPPKDIPKPTKPQPQNSFSVLAVDPEEEAQGSEWDSDLDDVGELIDDINEEESWKMVQIEISSDIEDTAFDYDYPSPHSVTPSSSRLMGKDIDQDILEPSDFKDMESFIVSLGFNQKLFVPLTDRPLEELIDDVGDVWTMSTSERQRLHRHWSANARVELRQIYVQEFERLREQHADAIKECNEIKEEVRRNLLDGVDIIGCTTTGAASLTTLLKGLSPKVLLVEEAGQVMESHILGSLVPSIEHLILIGDPLQLRPTLNNFSKLAILLRSERAICDWDCHKALSMDSKRGKALYKFDMSLMERLSTSGLAMSRINEQRRMRPTISSLIRNTLYPGLEDHELVCNYPDIRGIQKNVFFMTHTHKENDGADDTASKYNSFEVDMIRDLVLYLLRQGCYSDEGDIVVLCAYLGQLARLRDALADDVAVIIDEKDQTALADQECDDNEEQLQDEVAIQRVSVTKRVRLRTVDNYQGEEGRVVILSLVRNAGSLDDVLETGYGARPTIGFLKSENRTNVAISRAREGLYIFGNAENLSSRSRMWQSMIEELKAIDCVGTALPISCHRHPETVEYVSQPGRLFQIAPDVCGENCDVQVCPECAPPHKKDQIVDLILSRTLSEVMPDQGALDDLLITIPSCLHVFTVETLDGHTRINEFYSRNKEDTNWTGLQTPIDNIQLPTCPTCRATITCNRYGRIIKRAYLDILERNVAFQMFRRLGICQTIAHGFNFDEAQAKLLGDASRTNFPGLKKMPLAKQKTKQKAARARALKGGIQTPVLEDYIRPGNVKLHSIDPDLITVWHVLEPLFKCYKELVTIAKTRSAHTQAWESAFSFLYQREIQAGLDQPAKMPRRPEEHAMRMAKIQVGQPRPLADKRFLVEAFWETIHIRLTIIQLAQVWLHEASIDLQLPAFHRQEVAQYIDFLLQTCACDADKAFKVAEETNSHRQKVKSTLLIMRISLEVFRFNVDMNKRVGTFKTLSVRDKLRQKAARLYQEEDRRARRVGNAYLSREEIQGFSEEATWIEVNFAMPANVIVNEWKELEKAIKQDTFYTPVSLEDKMGVIRAFNFGSTGHFYTCQNGHIFVITECGGAMERSRCPECGGVIGGNSHRLDSSNQRANEFEELARRANPGIRESYWANPY</sequence>
<feature type="domain" description="RZ-type" evidence="9">
    <location>
        <begin position="2099"/>
        <end position="2172"/>
    </location>
</feature>
<dbReference type="GO" id="GO:0031380">
    <property type="term" value="C:nuclear RNA-directed RNA polymerase complex"/>
    <property type="evidence" value="ECO:0007669"/>
    <property type="project" value="TreeGrafter"/>
</dbReference>
<keyword evidence="2" id="KW-0963">Cytoplasm</keyword>
<evidence type="ECO:0000256" key="7">
    <source>
        <dbReference type="SAM" id="Coils"/>
    </source>
</evidence>
<dbReference type="PANTHER" id="PTHR10887:SF445">
    <property type="entry name" value="NFX1-TYPE ZINC FINGER-CONTAINING PROTEIN 1"/>
    <property type="match status" value="1"/>
</dbReference>
<evidence type="ECO:0000256" key="4">
    <source>
        <dbReference type="ARBA" id="ARBA00022771"/>
    </source>
</evidence>
<dbReference type="InterPro" id="IPR046439">
    <property type="entry name" value="ZF_RZ_dom"/>
</dbReference>
<gene>
    <name evidence="10" type="ORF">CVT25_007594</name>
</gene>
<keyword evidence="7" id="KW-0175">Coiled coil</keyword>
<dbReference type="GO" id="GO:0008270">
    <property type="term" value="F:zinc ion binding"/>
    <property type="evidence" value="ECO:0007669"/>
    <property type="project" value="UniProtKB-KW"/>
</dbReference>
<evidence type="ECO:0000256" key="8">
    <source>
        <dbReference type="SAM" id="MobiDB-lite"/>
    </source>
</evidence>
<evidence type="ECO:0000259" key="9">
    <source>
        <dbReference type="PROSITE" id="PS51981"/>
    </source>
</evidence>
<dbReference type="InterPro" id="IPR045055">
    <property type="entry name" value="DNA2/NAM7-like"/>
</dbReference>
<protein>
    <recommendedName>
        <fullName evidence="9">RZ-type domain-containing protein</fullName>
    </recommendedName>
</protein>
<evidence type="ECO:0000313" key="11">
    <source>
        <dbReference type="Proteomes" id="UP000283269"/>
    </source>
</evidence>
<dbReference type="InterPro" id="IPR047187">
    <property type="entry name" value="SF1_C_Upf1"/>
</dbReference>
<dbReference type="Pfam" id="PF13086">
    <property type="entry name" value="AAA_11"/>
    <property type="match status" value="1"/>
</dbReference>
<evidence type="ECO:0000256" key="3">
    <source>
        <dbReference type="ARBA" id="ARBA00022723"/>
    </source>
</evidence>
<dbReference type="Pfam" id="PF13087">
    <property type="entry name" value="AAA_12"/>
    <property type="match status" value="1"/>
</dbReference>
<dbReference type="GO" id="GO:0002376">
    <property type="term" value="P:immune system process"/>
    <property type="evidence" value="ECO:0007669"/>
    <property type="project" value="UniProtKB-KW"/>
</dbReference>
<dbReference type="STRING" id="93625.A0A409VPY7"/>
<dbReference type="Proteomes" id="UP000283269">
    <property type="component" value="Unassembled WGS sequence"/>
</dbReference>
<feature type="compositionally biased region" description="Pro residues" evidence="8">
    <location>
        <begin position="1050"/>
        <end position="1062"/>
    </location>
</feature>
<evidence type="ECO:0000256" key="2">
    <source>
        <dbReference type="ARBA" id="ARBA00022490"/>
    </source>
</evidence>
<dbReference type="OrthoDB" id="2423195at2759"/>
<dbReference type="InterPro" id="IPR041679">
    <property type="entry name" value="DNA2/NAM7-like_C"/>
</dbReference>
<dbReference type="GO" id="GO:0005737">
    <property type="term" value="C:cytoplasm"/>
    <property type="evidence" value="ECO:0007669"/>
    <property type="project" value="UniProtKB-SubCell"/>
</dbReference>
<keyword evidence="5" id="KW-0862">Zinc</keyword>
<keyword evidence="3" id="KW-0479">Metal-binding</keyword>
<dbReference type="InterPro" id="IPR027417">
    <property type="entry name" value="P-loop_NTPase"/>
</dbReference>
<name>A0A409VPY7_PSICY</name>
<dbReference type="Gene3D" id="3.40.50.300">
    <property type="entry name" value="P-loop containing nucleotide triphosphate hydrolases"/>
    <property type="match status" value="3"/>
</dbReference>
<feature type="region of interest" description="Disordered" evidence="8">
    <location>
        <begin position="1047"/>
        <end position="1067"/>
    </location>
</feature>
<evidence type="ECO:0000256" key="6">
    <source>
        <dbReference type="ARBA" id="ARBA00022859"/>
    </source>
</evidence>
<dbReference type="GO" id="GO:0031048">
    <property type="term" value="P:regulatory ncRNA-mediated heterochromatin formation"/>
    <property type="evidence" value="ECO:0007669"/>
    <property type="project" value="TreeGrafter"/>
</dbReference>
<proteinExistence type="predicted"/>
<dbReference type="SUPFAM" id="SSF52540">
    <property type="entry name" value="P-loop containing nucleoside triphosphate hydrolases"/>
    <property type="match status" value="1"/>
</dbReference>
<dbReference type="InParanoid" id="A0A409VPY7"/>
<dbReference type="CDD" id="cd18808">
    <property type="entry name" value="SF1_C_Upf1"/>
    <property type="match status" value="1"/>
</dbReference>
<keyword evidence="4" id="KW-0863">Zinc-finger</keyword>
<evidence type="ECO:0000256" key="5">
    <source>
        <dbReference type="ARBA" id="ARBA00022833"/>
    </source>
</evidence>